<evidence type="ECO:0000313" key="7">
    <source>
        <dbReference type="EMBL" id="SCV04670.1"/>
    </source>
</evidence>
<evidence type="ECO:0000256" key="2">
    <source>
        <dbReference type="ARBA" id="ARBA00004496"/>
    </source>
</evidence>
<keyword evidence="8" id="KW-1185">Reference proteome</keyword>
<evidence type="ECO:0000256" key="3">
    <source>
        <dbReference type="ARBA" id="ARBA00006172"/>
    </source>
</evidence>
<accession>A0A1G4KJQ8</accession>
<sequence length="301" mass="33813">MLKNANDSLFCQVETTKPTVENVTPFPLFQQTQPRLKGVSLDEQNELPILYGGGREFLLGLIPQPGEPLKPASVEVVDLFVLNTCLVIWLKSHDTGVQVPYQNIVYHGVHLIDDCETSAEGHTVEIVLTIQRDPILNQLFPPQAMTAPETLLDFTMSTVELVLRPRYADFDRVYNEELEDLFTFKLFGLNRGDTLVINCNNAIARCMDFHYVDEQSEEEAEEAESVAGTAEFTGLGEFLNDQTPVYHNIGAADDLDEDDGVVKDDADAGMSLEFYGNQQLAGRKKMWENDMGMDSYKKYKS</sequence>
<comment type="similarity">
    <text evidence="3">Belongs to the LOT5 family.</text>
</comment>
<name>A0A1G4KJQ8_9SACH</name>
<comment type="subcellular location">
    <subcellularLocation>
        <location evidence="2">Cytoplasm</location>
    </subcellularLocation>
    <subcellularLocation>
        <location evidence="1">Nucleus</location>
    </subcellularLocation>
</comment>
<evidence type="ECO:0000256" key="4">
    <source>
        <dbReference type="ARBA" id="ARBA00015935"/>
    </source>
</evidence>
<gene>
    <name evidence="7" type="ORF">LANO_0G11628G</name>
</gene>
<reference evidence="8" key="1">
    <citation type="submission" date="2016-03" db="EMBL/GenBank/DDBJ databases">
        <authorList>
            <person name="Devillers Hugo."/>
        </authorList>
    </citation>
    <scope>NUCLEOTIDE SEQUENCE [LARGE SCALE GENOMIC DNA]</scope>
</reference>
<keyword evidence="5" id="KW-0963">Cytoplasm</keyword>
<dbReference type="Proteomes" id="UP000189911">
    <property type="component" value="Chromosome G"/>
</dbReference>
<dbReference type="OrthoDB" id="19714at2759"/>
<protein>
    <recommendedName>
        <fullName evidence="4">Protein LOT5</fullName>
    </recommendedName>
</protein>
<evidence type="ECO:0000256" key="5">
    <source>
        <dbReference type="ARBA" id="ARBA00022490"/>
    </source>
</evidence>
<dbReference type="Pfam" id="PF03517">
    <property type="entry name" value="Voldacs"/>
    <property type="match status" value="1"/>
</dbReference>
<keyword evidence="6" id="KW-0539">Nucleus</keyword>
<evidence type="ECO:0000256" key="1">
    <source>
        <dbReference type="ARBA" id="ARBA00004123"/>
    </source>
</evidence>
<dbReference type="AlphaFoldDB" id="A0A1G4KJQ8"/>
<dbReference type="GO" id="GO:0005634">
    <property type="term" value="C:nucleus"/>
    <property type="evidence" value="ECO:0007669"/>
    <property type="project" value="UniProtKB-SubCell"/>
</dbReference>
<proteinExistence type="inferred from homology"/>
<evidence type="ECO:0000313" key="8">
    <source>
        <dbReference type="Proteomes" id="UP000189911"/>
    </source>
</evidence>
<evidence type="ECO:0000256" key="6">
    <source>
        <dbReference type="ARBA" id="ARBA00023242"/>
    </source>
</evidence>
<dbReference type="GO" id="GO:0005737">
    <property type="term" value="C:cytoplasm"/>
    <property type="evidence" value="ECO:0007669"/>
    <property type="project" value="UniProtKB-SubCell"/>
</dbReference>
<dbReference type="InterPro" id="IPR039924">
    <property type="entry name" value="ICln/Lot5/Saf5"/>
</dbReference>
<dbReference type="EMBL" id="LT598453">
    <property type="protein sequence ID" value="SCV04670.1"/>
    <property type="molecule type" value="Genomic_DNA"/>
</dbReference>
<organism evidence="7 8">
    <name type="scientific">Lachancea nothofagi CBS 11611</name>
    <dbReference type="NCBI Taxonomy" id="1266666"/>
    <lineage>
        <taxon>Eukaryota</taxon>
        <taxon>Fungi</taxon>
        <taxon>Dikarya</taxon>
        <taxon>Ascomycota</taxon>
        <taxon>Saccharomycotina</taxon>
        <taxon>Saccharomycetes</taxon>
        <taxon>Saccharomycetales</taxon>
        <taxon>Saccharomycetaceae</taxon>
        <taxon>Lachancea</taxon>
    </lineage>
</organism>